<organism evidence="1">
    <name type="scientific">freshwater metagenome</name>
    <dbReference type="NCBI Taxonomy" id="449393"/>
    <lineage>
        <taxon>unclassified sequences</taxon>
        <taxon>metagenomes</taxon>
        <taxon>ecological metagenomes</taxon>
    </lineage>
</organism>
<evidence type="ECO:0000313" key="1">
    <source>
        <dbReference type="EMBL" id="CAB4827207.1"/>
    </source>
</evidence>
<dbReference type="EMBL" id="CAFBLT010000001">
    <property type="protein sequence ID" value="CAB4864926.1"/>
    <property type="molecule type" value="Genomic_DNA"/>
</dbReference>
<protein>
    <submittedName>
        <fullName evidence="1">Unannotated protein</fullName>
    </submittedName>
</protein>
<dbReference type="AlphaFoldDB" id="A0A6J7A2R4"/>
<evidence type="ECO:0000313" key="2">
    <source>
        <dbReference type="EMBL" id="CAB4864926.1"/>
    </source>
</evidence>
<gene>
    <name evidence="1" type="ORF">UFOPK3164_00839</name>
    <name evidence="2" type="ORF">UFOPK3427_00427</name>
    <name evidence="3" type="ORF">UFOPK4112_00658</name>
</gene>
<evidence type="ECO:0000313" key="3">
    <source>
        <dbReference type="EMBL" id="CAB5016816.1"/>
    </source>
</evidence>
<name>A0A6J7A2R4_9ZZZZ</name>
<dbReference type="EMBL" id="CAFBPM010000005">
    <property type="protein sequence ID" value="CAB5016816.1"/>
    <property type="molecule type" value="Genomic_DNA"/>
</dbReference>
<dbReference type="EMBL" id="CAFABE010000032">
    <property type="protein sequence ID" value="CAB4827207.1"/>
    <property type="molecule type" value="Genomic_DNA"/>
</dbReference>
<sequence length="170" mass="17416">MIAMNGKLLLRLVGIVALPLALAACGSSSSSPSTTTTLAPVTAAPSIPETTMVINGKTVTVPREEYAPDRPINGQTDQGQQVILTSKGALPLTLVTPPNPTVTWTNLTKKTVSILFAAVGTKSGPIAPGKSWSYHVTTGSSIGYVVSNGTSGQIAIDQLPLPPLPTTTSP</sequence>
<reference evidence="1" key="1">
    <citation type="submission" date="2020-05" db="EMBL/GenBank/DDBJ databases">
        <authorList>
            <person name="Chiriac C."/>
            <person name="Salcher M."/>
            <person name="Ghai R."/>
            <person name="Kavagutti S V."/>
        </authorList>
    </citation>
    <scope>NUCLEOTIDE SEQUENCE</scope>
</reference>
<accession>A0A6J7A2R4</accession>
<dbReference type="PROSITE" id="PS51257">
    <property type="entry name" value="PROKAR_LIPOPROTEIN"/>
    <property type="match status" value="1"/>
</dbReference>
<proteinExistence type="predicted"/>